<proteinExistence type="predicted"/>
<keyword evidence="2" id="KW-1185">Reference proteome</keyword>
<gene>
    <name evidence="1" type="ORF">PLEPLA_LOCUS2287</name>
</gene>
<name>A0A9N7TM61_PLEPL</name>
<organism evidence="1 2">
    <name type="scientific">Pleuronectes platessa</name>
    <name type="common">European plaice</name>
    <dbReference type="NCBI Taxonomy" id="8262"/>
    <lineage>
        <taxon>Eukaryota</taxon>
        <taxon>Metazoa</taxon>
        <taxon>Chordata</taxon>
        <taxon>Craniata</taxon>
        <taxon>Vertebrata</taxon>
        <taxon>Euteleostomi</taxon>
        <taxon>Actinopterygii</taxon>
        <taxon>Neopterygii</taxon>
        <taxon>Teleostei</taxon>
        <taxon>Neoteleostei</taxon>
        <taxon>Acanthomorphata</taxon>
        <taxon>Carangaria</taxon>
        <taxon>Pleuronectiformes</taxon>
        <taxon>Pleuronectoidei</taxon>
        <taxon>Pleuronectidae</taxon>
        <taxon>Pleuronectes</taxon>
    </lineage>
</organism>
<accession>A0A9N7TM61</accession>
<evidence type="ECO:0000313" key="2">
    <source>
        <dbReference type="Proteomes" id="UP001153269"/>
    </source>
</evidence>
<protein>
    <submittedName>
        <fullName evidence="1">Uncharacterized protein</fullName>
    </submittedName>
</protein>
<comment type="caution">
    <text evidence="1">The sequence shown here is derived from an EMBL/GenBank/DDBJ whole genome shotgun (WGS) entry which is preliminary data.</text>
</comment>
<reference evidence="1" key="1">
    <citation type="submission" date="2020-03" db="EMBL/GenBank/DDBJ databases">
        <authorList>
            <person name="Weist P."/>
        </authorList>
    </citation>
    <scope>NUCLEOTIDE SEQUENCE</scope>
</reference>
<dbReference type="Proteomes" id="UP001153269">
    <property type="component" value="Unassembled WGS sequence"/>
</dbReference>
<dbReference type="EMBL" id="CADEAL010000113">
    <property type="protein sequence ID" value="CAB1414578.1"/>
    <property type="molecule type" value="Genomic_DNA"/>
</dbReference>
<sequence>MVQLFKPAAVTSRVTMATPDSAQREMMQELIEPHDPTVLHQQTDYIQRVDFTLRPSYITPLATPSADSVCPKAAVSVTHNHHQSPVDWKKGPHAVIEMDQDGAVRHPGEEVTPPITQLPLLHHEGMFN</sequence>
<dbReference type="AlphaFoldDB" id="A0A9N7TM61"/>
<evidence type="ECO:0000313" key="1">
    <source>
        <dbReference type="EMBL" id="CAB1414578.1"/>
    </source>
</evidence>